<keyword evidence="2" id="KW-0808">Transferase</keyword>
<dbReference type="GO" id="GO:0002949">
    <property type="term" value="P:tRNA threonylcarbamoyladenosine modification"/>
    <property type="evidence" value="ECO:0007669"/>
    <property type="project" value="InterPro"/>
</dbReference>
<reference evidence="2 3" key="1">
    <citation type="submission" date="2020-04" db="EMBL/GenBank/DDBJ databases">
        <title>Antimicrobial susceptibility and clonality of vaginal-derived multi-drug resistant Mobiluncus isolates in China.</title>
        <authorList>
            <person name="Zhang X."/>
        </authorList>
    </citation>
    <scope>NUCLEOTIDE SEQUENCE [LARGE SCALE GENOMIC DNA]</scope>
    <source>
        <strain evidence="2 3">13</strain>
    </source>
</reference>
<sequence length="251" mass="26466">MRYLYIDTCAASAVALVDTDTSDVKTAEVADSRSQVESLSGLISRVLAGSVVPDCVMVSRGPAPFTGLRVGLVTARALGAAWGVPVLGVDELTVQATAAVSLWDAASRGANPDDGRIVTVMDARRHEVYAALFAADAGVSRLSEDWVGSLEVLVGQLTTWDPEFPGRGDLVRFVGNKADAVPTAVTLQPGIADLARAAQTVVVRCLAGSDGETGVGFDLEKLRGESELPLMKRGLGTEPEYLRRPDIQEKK</sequence>
<proteinExistence type="predicted"/>
<dbReference type="EMBL" id="JABCUR010000004">
    <property type="protein sequence ID" value="NMW64978.1"/>
    <property type="molecule type" value="Genomic_DNA"/>
</dbReference>
<dbReference type="InterPro" id="IPR022496">
    <property type="entry name" value="T6A_TsaB"/>
</dbReference>
<dbReference type="InterPro" id="IPR043129">
    <property type="entry name" value="ATPase_NBD"/>
</dbReference>
<evidence type="ECO:0000313" key="2">
    <source>
        <dbReference type="EMBL" id="NMW64978.1"/>
    </source>
</evidence>
<dbReference type="NCBIfam" id="TIGR03725">
    <property type="entry name" value="T6A_YeaZ"/>
    <property type="match status" value="1"/>
</dbReference>
<evidence type="ECO:0000259" key="1">
    <source>
        <dbReference type="Pfam" id="PF00814"/>
    </source>
</evidence>
<evidence type="ECO:0000313" key="3">
    <source>
        <dbReference type="Proteomes" id="UP000578252"/>
    </source>
</evidence>
<dbReference type="SUPFAM" id="SSF53067">
    <property type="entry name" value="Actin-like ATPase domain"/>
    <property type="match status" value="2"/>
</dbReference>
<name>A0A7Y0U1Z8_9ACTO</name>
<organism evidence="2 3">
    <name type="scientific">Mobiluncus mulieris</name>
    <dbReference type="NCBI Taxonomy" id="2052"/>
    <lineage>
        <taxon>Bacteria</taxon>
        <taxon>Bacillati</taxon>
        <taxon>Actinomycetota</taxon>
        <taxon>Actinomycetes</taxon>
        <taxon>Actinomycetales</taxon>
        <taxon>Actinomycetaceae</taxon>
        <taxon>Mobiluncus</taxon>
    </lineage>
</organism>
<comment type="caution">
    <text evidence="2">The sequence shown here is derived from an EMBL/GenBank/DDBJ whole genome shotgun (WGS) entry which is preliminary data.</text>
</comment>
<accession>A0A7Y0U1Z8</accession>
<feature type="domain" description="Gcp-like" evidence="1">
    <location>
        <begin position="39"/>
        <end position="204"/>
    </location>
</feature>
<dbReference type="RefSeq" id="WP_169771854.1">
    <property type="nucleotide sequence ID" value="NZ_JABCUR010000004.1"/>
</dbReference>
<protein>
    <submittedName>
        <fullName evidence="2">tRNA (Adenosine(37)-N6)-threonylcarbamoyltransferase complex dimerization subunit type 1 TsaB</fullName>
    </submittedName>
</protein>
<dbReference type="InterPro" id="IPR000905">
    <property type="entry name" value="Gcp-like_dom"/>
</dbReference>
<dbReference type="Proteomes" id="UP000578252">
    <property type="component" value="Unassembled WGS sequence"/>
</dbReference>
<gene>
    <name evidence="2" type="primary">tsaB</name>
    <name evidence="2" type="ORF">HHJ78_05400</name>
</gene>
<dbReference type="AlphaFoldDB" id="A0A7Y0U1Z8"/>
<dbReference type="GO" id="GO:0016740">
    <property type="term" value="F:transferase activity"/>
    <property type="evidence" value="ECO:0007669"/>
    <property type="project" value="UniProtKB-KW"/>
</dbReference>
<dbReference type="Pfam" id="PF00814">
    <property type="entry name" value="TsaD"/>
    <property type="match status" value="1"/>
</dbReference>
<dbReference type="Gene3D" id="3.30.420.40">
    <property type="match status" value="2"/>
</dbReference>